<dbReference type="EMBL" id="MJFZ01000036">
    <property type="protein sequence ID" value="RAW41108.1"/>
    <property type="molecule type" value="Genomic_DNA"/>
</dbReference>
<name>A0A329SYT4_9STRA</name>
<sequence>MSLPSSRTPLPGALAACMGGVEGFICGVCKASKVEALVTAVEEEVLGAASSPSERLMFVVLLRVV</sequence>
<evidence type="ECO:0000313" key="2">
    <source>
        <dbReference type="Proteomes" id="UP000251314"/>
    </source>
</evidence>
<dbReference type="AlphaFoldDB" id="A0A329SYT4"/>
<dbReference type="Proteomes" id="UP000251314">
    <property type="component" value="Unassembled WGS sequence"/>
</dbReference>
<dbReference type="VEuPathDB" id="FungiDB:PC110_g2729"/>
<reference evidence="1 2" key="1">
    <citation type="submission" date="2018-01" db="EMBL/GenBank/DDBJ databases">
        <title>Draft genome of the strawberry crown rot pathogen Phytophthora cactorum.</title>
        <authorList>
            <person name="Armitage A.D."/>
            <person name="Lysoe E."/>
            <person name="Nellist C.F."/>
            <person name="Harrison R.J."/>
            <person name="Brurberg M.B."/>
        </authorList>
    </citation>
    <scope>NUCLEOTIDE SEQUENCE [LARGE SCALE GENOMIC DNA]</scope>
    <source>
        <strain evidence="1 2">10300</strain>
    </source>
</reference>
<organism evidence="1 2">
    <name type="scientific">Phytophthora cactorum</name>
    <dbReference type="NCBI Taxonomy" id="29920"/>
    <lineage>
        <taxon>Eukaryota</taxon>
        <taxon>Sar</taxon>
        <taxon>Stramenopiles</taxon>
        <taxon>Oomycota</taxon>
        <taxon>Peronosporomycetes</taxon>
        <taxon>Peronosporales</taxon>
        <taxon>Peronosporaceae</taxon>
        <taxon>Phytophthora</taxon>
    </lineage>
</organism>
<proteinExistence type="predicted"/>
<comment type="caution">
    <text evidence="1">The sequence shown here is derived from an EMBL/GenBank/DDBJ whole genome shotgun (WGS) entry which is preliminary data.</text>
</comment>
<protein>
    <submittedName>
        <fullName evidence="1">Uncharacterized protein</fullName>
    </submittedName>
</protein>
<evidence type="ECO:0000313" key="1">
    <source>
        <dbReference type="EMBL" id="RAW41108.1"/>
    </source>
</evidence>
<accession>A0A329SYT4</accession>
<gene>
    <name evidence="1" type="ORF">PC110_g2729</name>
</gene>
<keyword evidence="2" id="KW-1185">Reference proteome</keyword>